<dbReference type="PANTHER" id="PTHR43646">
    <property type="entry name" value="GLYCOSYLTRANSFERASE"/>
    <property type="match status" value="1"/>
</dbReference>
<keyword evidence="1" id="KW-0812">Transmembrane</keyword>
<feature type="transmembrane region" description="Helical" evidence="1">
    <location>
        <begin position="311"/>
        <end position="334"/>
    </location>
</feature>
<keyword evidence="1" id="KW-0472">Membrane</keyword>
<proteinExistence type="predicted"/>
<feature type="transmembrane region" description="Helical" evidence="1">
    <location>
        <begin position="250"/>
        <end position="274"/>
    </location>
</feature>
<dbReference type="GO" id="GO:0016740">
    <property type="term" value="F:transferase activity"/>
    <property type="evidence" value="ECO:0007669"/>
    <property type="project" value="UniProtKB-KW"/>
</dbReference>
<protein>
    <submittedName>
        <fullName evidence="3">Cellulose synthase/poly-beta-1,6-N-acetylglucosamine synthase-like glycosyltransferase</fullName>
    </submittedName>
</protein>
<dbReference type="Proteomes" id="UP000295210">
    <property type="component" value="Unassembled WGS sequence"/>
</dbReference>
<feature type="domain" description="Glycosyltransferase 2-like" evidence="2">
    <location>
        <begin position="13"/>
        <end position="145"/>
    </location>
</feature>
<dbReference type="Gene3D" id="3.90.550.10">
    <property type="entry name" value="Spore Coat Polysaccharide Biosynthesis Protein SpsA, Chain A"/>
    <property type="match status" value="1"/>
</dbReference>
<gene>
    <name evidence="3" type="ORF">C7378_0676</name>
</gene>
<dbReference type="Pfam" id="PF00535">
    <property type="entry name" value="Glycos_transf_2"/>
    <property type="match status" value="1"/>
</dbReference>
<dbReference type="SUPFAM" id="SSF53448">
    <property type="entry name" value="Nucleotide-diphospho-sugar transferases"/>
    <property type="match status" value="1"/>
</dbReference>
<accession>A0A4R1LB35</accession>
<keyword evidence="4" id="KW-1185">Reference proteome</keyword>
<evidence type="ECO:0000313" key="4">
    <source>
        <dbReference type="Proteomes" id="UP000295210"/>
    </source>
</evidence>
<keyword evidence="3" id="KW-0808">Transferase</keyword>
<dbReference type="InterPro" id="IPR001173">
    <property type="entry name" value="Glyco_trans_2-like"/>
</dbReference>
<feature type="transmembrane region" description="Helical" evidence="1">
    <location>
        <begin position="280"/>
        <end position="299"/>
    </location>
</feature>
<reference evidence="3 4" key="1">
    <citation type="submission" date="2019-03" db="EMBL/GenBank/DDBJ databases">
        <title>Genomic Encyclopedia of Type Strains, Phase IV (KMG-IV): sequencing the most valuable type-strain genomes for metagenomic binning, comparative biology and taxonomic classification.</title>
        <authorList>
            <person name="Goeker M."/>
        </authorList>
    </citation>
    <scope>NUCLEOTIDE SEQUENCE [LARGE SCALE GENOMIC DNA]</scope>
    <source>
        <strain evidence="3 4">DSM 103428</strain>
    </source>
</reference>
<dbReference type="RefSeq" id="WP_243648034.1">
    <property type="nucleotide sequence ID" value="NZ_SMGK01000001.1"/>
</dbReference>
<dbReference type="EMBL" id="SMGK01000001">
    <property type="protein sequence ID" value="TCK75686.1"/>
    <property type="molecule type" value="Genomic_DNA"/>
</dbReference>
<dbReference type="PANTHER" id="PTHR43646:SF3">
    <property type="entry name" value="SLR1566 PROTEIN"/>
    <property type="match status" value="1"/>
</dbReference>
<dbReference type="AlphaFoldDB" id="A0A4R1LB35"/>
<comment type="caution">
    <text evidence="3">The sequence shown here is derived from an EMBL/GenBank/DDBJ whole genome shotgun (WGS) entry which is preliminary data.</text>
</comment>
<sequence length="354" mass="39370">MEDSAATNPITLSVLVPARNEEASLGDCLASLTAQSEDGWQLGTDWELIVINDGSTDATRAIAAGYAGVTVLDAAAPPKGWTGKANALWTGTKVAQGAWLLFTDADTVHEPGNLRRALHEAEKYKAAMLSYSPRQIVSGFWQRALMPLVFSELALAYPPAKVSDPESRLAAANGQFLLVERDAYFKLGGHEAVAASVLEDVDLAFLFKRRKLGLRFRYAPDALSTRMYRSFGQMWEGWTKNLALLFANPLVLAAWRLLDLGLLILLPLLALYFAAPLSPATPWITARLVLLLIWARTLWRIYRRVARSHFPALDVALSIFGLPLFAVLLIRSWFHHTVKKRVIWKGRDYESRPR</sequence>
<name>A0A4R1LB35_9BACT</name>
<evidence type="ECO:0000259" key="2">
    <source>
        <dbReference type="Pfam" id="PF00535"/>
    </source>
</evidence>
<evidence type="ECO:0000313" key="3">
    <source>
        <dbReference type="EMBL" id="TCK75686.1"/>
    </source>
</evidence>
<organism evidence="3 4">
    <name type="scientific">Acidipila rosea</name>
    <dbReference type="NCBI Taxonomy" id="768535"/>
    <lineage>
        <taxon>Bacteria</taxon>
        <taxon>Pseudomonadati</taxon>
        <taxon>Acidobacteriota</taxon>
        <taxon>Terriglobia</taxon>
        <taxon>Terriglobales</taxon>
        <taxon>Acidobacteriaceae</taxon>
        <taxon>Acidipila</taxon>
    </lineage>
</organism>
<keyword evidence="1" id="KW-1133">Transmembrane helix</keyword>
<dbReference type="InterPro" id="IPR029044">
    <property type="entry name" value="Nucleotide-diphossugar_trans"/>
</dbReference>
<evidence type="ECO:0000256" key="1">
    <source>
        <dbReference type="SAM" id="Phobius"/>
    </source>
</evidence>